<keyword evidence="3 6" id="KW-0812">Transmembrane</keyword>
<evidence type="ECO:0000256" key="1">
    <source>
        <dbReference type="ARBA" id="ARBA00004141"/>
    </source>
</evidence>
<evidence type="ECO:0000256" key="4">
    <source>
        <dbReference type="ARBA" id="ARBA00022989"/>
    </source>
</evidence>
<dbReference type="InterPro" id="IPR058533">
    <property type="entry name" value="Cation_efflux_TM"/>
</dbReference>
<accession>F3KQD0</accession>
<dbReference type="eggNOG" id="COG1230">
    <property type="taxonomic scope" value="Bacteria"/>
</dbReference>
<dbReference type="InterPro" id="IPR050291">
    <property type="entry name" value="CDF_Transporter"/>
</dbReference>
<feature type="transmembrane region" description="Helical" evidence="6">
    <location>
        <begin position="24"/>
        <end position="47"/>
    </location>
</feature>
<evidence type="ECO:0000313" key="8">
    <source>
        <dbReference type="EMBL" id="EGI78003.1"/>
    </source>
</evidence>
<dbReference type="GO" id="GO:0016020">
    <property type="term" value="C:membrane"/>
    <property type="evidence" value="ECO:0007669"/>
    <property type="project" value="UniProtKB-SubCell"/>
</dbReference>
<dbReference type="InterPro" id="IPR027469">
    <property type="entry name" value="Cation_efflux_TMD_sf"/>
</dbReference>
<evidence type="ECO:0000256" key="5">
    <source>
        <dbReference type="ARBA" id="ARBA00023136"/>
    </source>
</evidence>
<comment type="subcellular location">
    <subcellularLocation>
        <location evidence="1">Membrane</location>
        <topology evidence="1">Multi-pass membrane protein</topology>
    </subcellularLocation>
</comment>
<feature type="transmembrane region" description="Helical" evidence="6">
    <location>
        <begin position="59"/>
        <end position="77"/>
    </location>
</feature>
<proteinExistence type="predicted"/>
<feature type="transmembrane region" description="Helical" evidence="6">
    <location>
        <begin position="156"/>
        <end position="173"/>
    </location>
</feature>
<reference evidence="8 9" key="1">
    <citation type="journal article" date="2011" name="EMBO J.">
        <title>Structural diversity of bacterial flagellar motors.</title>
        <authorList>
            <person name="Chen S."/>
            <person name="Beeby M."/>
            <person name="Murphy G.E."/>
            <person name="Leadbetter J.R."/>
            <person name="Hendrixson D.R."/>
            <person name="Briegel A."/>
            <person name="Li Z."/>
            <person name="Shi J."/>
            <person name="Tocheva E.I."/>
            <person name="Muller A."/>
            <person name="Dobro M.J."/>
            <person name="Jensen G.J."/>
        </authorList>
    </citation>
    <scope>NUCLEOTIDE SEQUENCE [LARGE SCALE GENOMIC DNA]</scope>
    <source>
        <strain evidence="8 9">ATCC 19624</strain>
    </source>
</reference>
<keyword evidence="5 6" id="KW-0472">Membrane</keyword>
<evidence type="ECO:0000259" key="7">
    <source>
        <dbReference type="Pfam" id="PF01545"/>
    </source>
</evidence>
<comment type="caution">
    <text evidence="8">The sequence shown here is derived from an EMBL/GenBank/DDBJ whole genome shotgun (WGS) entry which is preliminary data.</text>
</comment>
<keyword evidence="9" id="KW-1185">Reference proteome</keyword>
<dbReference type="GO" id="GO:0008324">
    <property type="term" value="F:monoatomic cation transmembrane transporter activity"/>
    <property type="evidence" value="ECO:0007669"/>
    <property type="project" value="InterPro"/>
</dbReference>
<feature type="transmembrane region" description="Helical" evidence="6">
    <location>
        <begin position="89"/>
        <end position="108"/>
    </location>
</feature>
<organism evidence="8 9">
    <name type="scientific">Hylemonella gracilis ATCC 19624</name>
    <dbReference type="NCBI Taxonomy" id="887062"/>
    <lineage>
        <taxon>Bacteria</taxon>
        <taxon>Pseudomonadati</taxon>
        <taxon>Pseudomonadota</taxon>
        <taxon>Betaproteobacteria</taxon>
        <taxon>Burkholderiales</taxon>
        <taxon>Comamonadaceae</taxon>
        <taxon>Hylemonella</taxon>
    </lineage>
</organism>
<dbReference type="EMBL" id="AEGR01000036">
    <property type="protein sequence ID" value="EGI78003.1"/>
    <property type="molecule type" value="Genomic_DNA"/>
</dbReference>
<name>F3KQD0_9BURK</name>
<dbReference type="PANTHER" id="PTHR43840">
    <property type="entry name" value="MITOCHONDRIAL METAL TRANSPORTER 1-RELATED"/>
    <property type="match status" value="1"/>
</dbReference>
<dbReference type="Gene3D" id="1.20.1510.10">
    <property type="entry name" value="Cation efflux protein transmembrane domain"/>
    <property type="match status" value="1"/>
</dbReference>
<evidence type="ECO:0000256" key="6">
    <source>
        <dbReference type="SAM" id="Phobius"/>
    </source>
</evidence>
<dbReference type="AlphaFoldDB" id="F3KQD0"/>
<sequence length="238" mass="25117">MSAHCHHDHDLSLGQITHLARYRAILWVALMLNAGMFALEIAAGIHAGSLSLLADAVDFAGDALNYGVSLAVLAAALHWRARAALVKSLSMMGFGLYVLGHAVWSIWHGGVPEAMTMGVVATLALVVNVAVAAMLYAFREGDANMRSVWLCSRNDAIGNVAVMLAALGVFGTGSAWPDLLVASLMAALALQGGWLVLRQARAELRHGAAVQAQPHRAHGCAHGCTHDHDDEGHHGHAH</sequence>
<dbReference type="Pfam" id="PF01545">
    <property type="entry name" value="Cation_efflux"/>
    <property type="match status" value="1"/>
</dbReference>
<evidence type="ECO:0000256" key="2">
    <source>
        <dbReference type="ARBA" id="ARBA00022448"/>
    </source>
</evidence>
<protein>
    <submittedName>
        <fullName evidence="8">Cation efflux protein</fullName>
    </submittedName>
</protein>
<dbReference type="PANTHER" id="PTHR43840:SF15">
    <property type="entry name" value="MITOCHONDRIAL METAL TRANSPORTER 1-RELATED"/>
    <property type="match status" value="1"/>
</dbReference>
<keyword evidence="2" id="KW-0813">Transport</keyword>
<dbReference type="OrthoDB" id="9799649at2"/>
<evidence type="ECO:0000313" key="9">
    <source>
        <dbReference type="Proteomes" id="UP000016368"/>
    </source>
</evidence>
<evidence type="ECO:0000256" key="3">
    <source>
        <dbReference type="ARBA" id="ARBA00022692"/>
    </source>
</evidence>
<keyword evidence="4 6" id="KW-1133">Transmembrane helix</keyword>
<feature type="domain" description="Cation efflux protein transmembrane" evidence="7">
    <location>
        <begin position="26"/>
        <end position="204"/>
    </location>
</feature>
<dbReference type="Proteomes" id="UP000016368">
    <property type="component" value="Unassembled WGS sequence"/>
</dbReference>
<dbReference type="STRING" id="887062.HGR_03227"/>
<feature type="transmembrane region" description="Helical" evidence="6">
    <location>
        <begin position="114"/>
        <end position="136"/>
    </location>
</feature>
<feature type="transmembrane region" description="Helical" evidence="6">
    <location>
        <begin position="179"/>
        <end position="197"/>
    </location>
</feature>
<gene>
    <name evidence="8" type="ORF">HGR_03227</name>
</gene>
<dbReference type="RefSeq" id="WP_006296627.1">
    <property type="nucleotide sequence ID" value="NZ_AEGR01000036.1"/>
</dbReference>
<dbReference type="SUPFAM" id="SSF161111">
    <property type="entry name" value="Cation efflux protein transmembrane domain-like"/>
    <property type="match status" value="1"/>
</dbReference>